<evidence type="ECO:0000313" key="2">
    <source>
        <dbReference type="EMBL" id="WZK89420.1"/>
    </source>
</evidence>
<name>A0ABZ2XTJ0_9RHOB</name>
<sequence length="316" mass="34056">MYVFILLLLTLVCLLLIKTHLKTRRLAKQAEIAVPQAGQIIPVSEGAIHFVELGDPNAPPLVLIHGLSGQLQHFTYAMAQDLARDFRVIVPDRPGCGYSQRDSDDLADPSAQARMLWQFLDAVVVTRPIVVGHSLGGAVALAMALDRPGQIKALGLIAPLTHPTPDAPDSFKGLRVHSPWLRRFLGHTLAVPMAERTAETVLEQVFNPDPCPSDFLTDAGAALGLRPQAYISASADLVAAETAMPEQCTAYAHAALPPGAVLFGDKDAVLNYQAQGTIMENYGFSVEILPDRGHMLPITMADTCNSFVRDVATLAR</sequence>
<dbReference type="RefSeq" id="WP_406647691.1">
    <property type="nucleotide sequence ID" value="NZ_CP123584.1"/>
</dbReference>
<evidence type="ECO:0000259" key="1">
    <source>
        <dbReference type="Pfam" id="PF00561"/>
    </source>
</evidence>
<dbReference type="InterPro" id="IPR050228">
    <property type="entry name" value="Carboxylesterase_BioH"/>
</dbReference>
<proteinExistence type="predicted"/>
<protein>
    <submittedName>
        <fullName evidence="2">Alpha/beta fold hydrolase</fullName>
    </submittedName>
</protein>
<dbReference type="PANTHER" id="PTHR43194:SF2">
    <property type="entry name" value="PEROXISOMAL MEMBRANE PROTEIN LPX1"/>
    <property type="match status" value="1"/>
</dbReference>
<accession>A0ABZ2XTJ0</accession>
<dbReference type="InterPro" id="IPR000073">
    <property type="entry name" value="AB_hydrolase_1"/>
</dbReference>
<organism evidence="2 3">
    <name type="scientific">Aliisedimentitalea scapharcae</name>
    <dbReference type="NCBI Taxonomy" id="1524259"/>
    <lineage>
        <taxon>Bacteria</taxon>
        <taxon>Pseudomonadati</taxon>
        <taxon>Pseudomonadota</taxon>
        <taxon>Alphaproteobacteria</taxon>
        <taxon>Rhodobacterales</taxon>
        <taxon>Roseobacteraceae</taxon>
        <taxon>Aliisedimentitalea</taxon>
    </lineage>
</organism>
<dbReference type="Pfam" id="PF00561">
    <property type="entry name" value="Abhydrolase_1"/>
    <property type="match status" value="1"/>
</dbReference>
<evidence type="ECO:0000313" key="3">
    <source>
        <dbReference type="Proteomes" id="UP001623232"/>
    </source>
</evidence>
<keyword evidence="3" id="KW-1185">Reference proteome</keyword>
<dbReference type="PANTHER" id="PTHR43194">
    <property type="entry name" value="HYDROLASE ALPHA/BETA FOLD FAMILY"/>
    <property type="match status" value="1"/>
</dbReference>
<feature type="domain" description="AB hydrolase-1" evidence="1">
    <location>
        <begin position="59"/>
        <end position="169"/>
    </location>
</feature>
<keyword evidence="2" id="KW-0378">Hydrolase</keyword>
<dbReference type="EMBL" id="CP123584">
    <property type="protein sequence ID" value="WZK89420.1"/>
    <property type="molecule type" value="Genomic_DNA"/>
</dbReference>
<dbReference type="PRINTS" id="PR00111">
    <property type="entry name" value="ABHYDROLASE"/>
</dbReference>
<dbReference type="InterPro" id="IPR029058">
    <property type="entry name" value="AB_hydrolase_fold"/>
</dbReference>
<dbReference type="Proteomes" id="UP001623232">
    <property type="component" value="Chromosome"/>
</dbReference>
<dbReference type="SUPFAM" id="SSF53474">
    <property type="entry name" value="alpha/beta-Hydrolases"/>
    <property type="match status" value="1"/>
</dbReference>
<gene>
    <name evidence="2" type="ORF">QEZ52_02380</name>
</gene>
<dbReference type="Gene3D" id="3.40.50.1820">
    <property type="entry name" value="alpha/beta hydrolase"/>
    <property type="match status" value="1"/>
</dbReference>
<dbReference type="GO" id="GO:0016787">
    <property type="term" value="F:hydrolase activity"/>
    <property type="evidence" value="ECO:0007669"/>
    <property type="project" value="UniProtKB-KW"/>
</dbReference>
<reference evidence="2 3" key="1">
    <citation type="submission" date="2023-04" db="EMBL/GenBank/DDBJ databases">
        <title>Complete genome sequence of Alisedimentitalea scapharcae.</title>
        <authorList>
            <person name="Rong J.-C."/>
            <person name="Yi M.-L."/>
            <person name="Zhao Q."/>
        </authorList>
    </citation>
    <scope>NUCLEOTIDE SEQUENCE [LARGE SCALE GENOMIC DNA]</scope>
    <source>
        <strain evidence="2 3">KCTC 42119</strain>
    </source>
</reference>